<accession>A0A8S5TFS5</accession>
<organism evidence="1">
    <name type="scientific">Siphoviridae sp. ctP0x5</name>
    <dbReference type="NCBI Taxonomy" id="2827863"/>
    <lineage>
        <taxon>Viruses</taxon>
        <taxon>Duplodnaviria</taxon>
        <taxon>Heunggongvirae</taxon>
        <taxon>Uroviricota</taxon>
        <taxon>Caudoviricetes</taxon>
    </lineage>
</organism>
<protein>
    <submittedName>
        <fullName evidence="1">Uncharacterized protein</fullName>
    </submittedName>
</protein>
<proteinExistence type="predicted"/>
<sequence>MSIGNGRKTYSDSTLKSMTKDELIDIIRCLESNIRNAYEENDIQYENCKRLLSEERNKTLDEIVNQIDEFQDFLSGGEYDYFPEDDIKEWLKNKKIIT</sequence>
<evidence type="ECO:0000313" key="1">
    <source>
        <dbReference type="EMBL" id="DAF61883.1"/>
    </source>
</evidence>
<dbReference type="EMBL" id="BK032818">
    <property type="protein sequence ID" value="DAF61883.1"/>
    <property type="molecule type" value="Genomic_DNA"/>
</dbReference>
<reference evidence="1" key="1">
    <citation type="journal article" date="2021" name="Proc. Natl. Acad. Sci. U.S.A.">
        <title>A Catalog of Tens of Thousands of Viruses from Human Metagenomes Reveals Hidden Associations with Chronic Diseases.</title>
        <authorList>
            <person name="Tisza M.J."/>
            <person name="Buck C.B."/>
        </authorList>
    </citation>
    <scope>NUCLEOTIDE SEQUENCE</scope>
    <source>
        <strain evidence="1">CtP0x5</strain>
    </source>
</reference>
<name>A0A8S5TFS5_9CAUD</name>